<keyword evidence="3" id="KW-1185">Reference proteome</keyword>
<gene>
    <name evidence="2" type="ORF">BJY24_001422</name>
</gene>
<accession>A0A7W9UHB6</accession>
<organism evidence="2 3">
    <name type="scientific">Nocardia transvalensis</name>
    <dbReference type="NCBI Taxonomy" id="37333"/>
    <lineage>
        <taxon>Bacteria</taxon>
        <taxon>Bacillati</taxon>
        <taxon>Actinomycetota</taxon>
        <taxon>Actinomycetes</taxon>
        <taxon>Mycobacteriales</taxon>
        <taxon>Nocardiaceae</taxon>
        <taxon>Nocardia</taxon>
    </lineage>
</organism>
<proteinExistence type="predicted"/>
<dbReference type="EMBL" id="JACHIT010000001">
    <property type="protein sequence ID" value="MBB5912555.1"/>
    <property type="molecule type" value="Genomic_DNA"/>
</dbReference>
<dbReference type="AlphaFoldDB" id="A0A7W9UHB6"/>
<feature type="region of interest" description="Disordered" evidence="1">
    <location>
        <begin position="208"/>
        <end position="244"/>
    </location>
</feature>
<name>A0A7W9UHB6_9NOCA</name>
<evidence type="ECO:0000256" key="1">
    <source>
        <dbReference type="SAM" id="MobiDB-lite"/>
    </source>
</evidence>
<protein>
    <submittedName>
        <fullName evidence="2">Uncharacterized protein</fullName>
    </submittedName>
</protein>
<dbReference type="Proteomes" id="UP000540412">
    <property type="component" value="Unassembled WGS sequence"/>
</dbReference>
<reference evidence="2 3" key="1">
    <citation type="submission" date="2020-08" db="EMBL/GenBank/DDBJ databases">
        <title>Sequencing the genomes of 1000 actinobacteria strains.</title>
        <authorList>
            <person name="Klenk H.-P."/>
        </authorList>
    </citation>
    <scope>NUCLEOTIDE SEQUENCE [LARGE SCALE GENOMIC DNA]</scope>
    <source>
        <strain evidence="2 3">DSM 43582</strain>
    </source>
</reference>
<sequence length="270" mass="29379">MNVELAGVLRQLEKEKRTGVLRVGDGSFHLVEGVVAAASCHRATGLDQLALAAGAATADDWRRAESGDPAAVLGSPRLEVLALLSVFDAAYFLLAAPTVAKFRPMPPHWLARICQITPGALVHEIERRGDPETGLWPAGWVDRYPIIPVRRVRRRRVVLTASQVEMLSAADTRRTITVIARDLGRTTFACLMAVRDLTAAGLVEPPVLLPGPADDEAAPDHPPNHAPAQAPTTPLRRRVPSMTQVPVQDRWEPVDRDVLIRLRAALEELA</sequence>
<comment type="caution">
    <text evidence="2">The sequence shown here is derived from an EMBL/GenBank/DDBJ whole genome shotgun (WGS) entry which is preliminary data.</text>
</comment>
<dbReference type="RefSeq" id="WP_040750413.1">
    <property type="nucleotide sequence ID" value="NZ_JACHIT010000001.1"/>
</dbReference>
<evidence type="ECO:0000313" key="3">
    <source>
        <dbReference type="Proteomes" id="UP000540412"/>
    </source>
</evidence>
<evidence type="ECO:0000313" key="2">
    <source>
        <dbReference type="EMBL" id="MBB5912555.1"/>
    </source>
</evidence>